<dbReference type="AlphaFoldDB" id="A0A0E9RYZ8"/>
<reference evidence="1" key="2">
    <citation type="journal article" date="2015" name="Fish Shellfish Immunol.">
        <title>Early steps in the European eel (Anguilla anguilla)-Vibrio vulnificus interaction in the gills: Role of the RtxA13 toxin.</title>
        <authorList>
            <person name="Callol A."/>
            <person name="Pajuelo D."/>
            <person name="Ebbesson L."/>
            <person name="Teles M."/>
            <person name="MacKenzie S."/>
            <person name="Amaro C."/>
        </authorList>
    </citation>
    <scope>NUCLEOTIDE SEQUENCE</scope>
</reference>
<reference evidence="1" key="1">
    <citation type="submission" date="2014-11" db="EMBL/GenBank/DDBJ databases">
        <authorList>
            <person name="Amaro Gonzalez C."/>
        </authorList>
    </citation>
    <scope>NUCLEOTIDE SEQUENCE</scope>
</reference>
<protein>
    <submittedName>
        <fullName evidence="1">Uncharacterized protein</fullName>
    </submittedName>
</protein>
<accession>A0A0E9RYZ8</accession>
<organism evidence="1">
    <name type="scientific">Anguilla anguilla</name>
    <name type="common">European freshwater eel</name>
    <name type="synonym">Muraena anguilla</name>
    <dbReference type="NCBI Taxonomy" id="7936"/>
    <lineage>
        <taxon>Eukaryota</taxon>
        <taxon>Metazoa</taxon>
        <taxon>Chordata</taxon>
        <taxon>Craniata</taxon>
        <taxon>Vertebrata</taxon>
        <taxon>Euteleostomi</taxon>
        <taxon>Actinopterygii</taxon>
        <taxon>Neopterygii</taxon>
        <taxon>Teleostei</taxon>
        <taxon>Anguilliformes</taxon>
        <taxon>Anguillidae</taxon>
        <taxon>Anguilla</taxon>
    </lineage>
</organism>
<sequence>MFVSFLNFTLKCIQAF</sequence>
<dbReference type="EMBL" id="GBXM01074296">
    <property type="protein sequence ID" value="JAH34281.1"/>
    <property type="molecule type" value="Transcribed_RNA"/>
</dbReference>
<proteinExistence type="predicted"/>
<evidence type="ECO:0000313" key="1">
    <source>
        <dbReference type="EMBL" id="JAH34281.1"/>
    </source>
</evidence>
<name>A0A0E9RYZ8_ANGAN</name>